<keyword evidence="4 8" id="KW-0694">RNA-binding</keyword>
<dbReference type="InterPro" id="IPR036416">
    <property type="entry name" value="Pept_tRNA_hydro_sf"/>
</dbReference>
<dbReference type="PROSITE" id="PS01196">
    <property type="entry name" value="PEPT_TRNA_HYDROL_2"/>
    <property type="match status" value="1"/>
</dbReference>
<dbReference type="PANTHER" id="PTHR17224">
    <property type="entry name" value="PEPTIDYL-TRNA HYDROLASE"/>
    <property type="match status" value="1"/>
</dbReference>
<comment type="similarity">
    <text evidence="5 8">Belongs to the PTH family.</text>
</comment>
<dbReference type="NCBIfam" id="TIGR00447">
    <property type="entry name" value="pth"/>
    <property type="match status" value="1"/>
</dbReference>
<keyword evidence="3 8" id="KW-0378">Hydrolase</keyword>
<dbReference type="EC" id="3.1.1.29" evidence="1 8"/>
<evidence type="ECO:0000256" key="7">
    <source>
        <dbReference type="ARBA" id="ARBA00050038"/>
    </source>
</evidence>
<evidence type="ECO:0000256" key="6">
    <source>
        <dbReference type="ARBA" id="ARBA00048707"/>
    </source>
</evidence>
<feature type="active site" description="Proton acceptor" evidence="8">
    <location>
        <position position="22"/>
    </location>
</feature>
<evidence type="ECO:0000256" key="5">
    <source>
        <dbReference type="ARBA" id="ARBA00038063"/>
    </source>
</evidence>
<keyword evidence="2 8" id="KW-0820">tRNA-binding</keyword>
<dbReference type="AlphaFoldDB" id="A0A142KKC9"/>
<evidence type="ECO:0000313" key="12">
    <source>
        <dbReference type="Proteomes" id="UP000178666"/>
    </source>
</evidence>
<dbReference type="FunFam" id="3.40.50.1470:FF:000001">
    <property type="entry name" value="Peptidyl-tRNA hydrolase"/>
    <property type="match status" value="1"/>
</dbReference>
<dbReference type="OrthoDB" id="9800507at2"/>
<keyword evidence="12" id="KW-1185">Reference proteome</keyword>
<comment type="subunit">
    <text evidence="8">Monomer.</text>
</comment>
<dbReference type="HAMAP" id="MF_00083">
    <property type="entry name" value="Pept_tRNA_hydro_bact"/>
    <property type="match status" value="1"/>
</dbReference>
<comment type="catalytic activity">
    <reaction evidence="6 8">
        <text>an N-acyl-L-alpha-aminoacyl-tRNA + H2O = an N-acyl-L-amino acid + a tRNA + H(+)</text>
        <dbReference type="Rhea" id="RHEA:54448"/>
        <dbReference type="Rhea" id="RHEA-COMP:10123"/>
        <dbReference type="Rhea" id="RHEA-COMP:13883"/>
        <dbReference type="ChEBI" id="CHEBI:15377"/>
        <dbReference type="ChEBI" id="CHEBI:15378"/>
        <dbReference type="ChEBI" id="CHEBI:59874"/>
        <dbReference type="ChEBI" id="CHEBI:78442"/>
        <dbReference type="ChEBI" id="CHEBI:138191"/>
        <dbReference type="EC" id="3.1.1.29"/>
    </reaction>
</comment>
<organism evidence="9 11">
    <name type="scientific">Acidipropionibacterium acidipropionici</name>
    <dbReference type="NCBI Taxonomy" id="1748"/>
    <lineage>
        <taxon>Bacteria</taxon>
        <taxon>Bacillati</taxon>
        <taxon>Actinomycetota</taxon>
        <taxon>Actinomycetes</taxon>
        <taxon>Propionibacteriales</taxon>
        <taxon>Propionibacteriaceae</taxon>
        <taxon>Acidipropionibacterium</taxon>
    </lineage>
</organism>
<evidence type="ECO:0000313" key="10">
    <source>
        <dbReference type="EMBL" id="AOZ48009.1"/>
    </source>
</evidence>
<dbReference type="SUPFAM" id="SSF53178">
    <property type="entry name" value="Peptidyl-tRNA hydrolase-like"/>
    <property type="match status" value="1"/>
</dbReference>
<feature type="binding site" evidence="8">
    <location>
        <position position="80"/>
    </location>
    <ligand>
        <name>tRNA</name>
        <dbReference type="ChEBI" id="CHEBI:17843"/>
    </ligand>
</feature>
<dbReference type="Pfam" id="PF01195">
    <property type="entry name" value="Pept_tRNA_hydro"/>
    <property type="match status" value="1"/>
</dbReference>
<feature type="binding site" evidence="8">
    <location>
        <position position="126"/>
    </location>
    <ligand>
        <name>tRNA</name>
        <dbReference type="ChEBI" id="CHEBI:17843"/>
    </ligand>
</feature>
<feature type="binding site" evidence="8">
    <location>
        <position position="78"/>
    </location>
    <ligand>
        <name>tRNA</name>
        <dbReference type="ChEBI" id="CHEBI:17843"/>
    </ligand>
</feature>
<dbReference type="PANTHER" id="PTHR17224:SF1">
    <property type="entry name" value="PEPTIDYL-TRNA HYDROLASE"/>
    <property type="match status" value="1"/>
</dbReference>
<keyword evidence="8" id="KW-0963">Cytoplasm</keyword>
<dbReference type="Proteomes" id="UP000178666">
    <property type="component" value="Chromosome"/>
</dbReference>
<dbReference type="InterPro" id="IPR018171">
    <property type="entry name" value="Pept_tRNA_hydro_CS"/>
</dbReference>
<dbReference type="CDD" id="cd00462">
    <property type="entry name" value="PTH"/>
    <property type="match status" value="1"/>
</dbReference>
<protein>
    <recommendedName>
        <fullName evidence="7 8">Peptidyl-tRNA hydrolase</fullName>
        <shortName evidence="8">Pth</shortName>
        <ecNumber evidence="1 8">3.1.1.29</ecNumber>
    </recommendedName>
</protein>
<proteinExistence type="inferred from homology"/>
<comment type="function">
    <text evidence="8">Catalyzes the release of premature peptidyl moieties from peptidyl-tRNA molecules trapped in stalled 50S ribosomal subunits, and thus maintains levels of free tRNAs and 50S ribosomes.</text>
</comment>
<dbReference type="RefSeq" id="WP_028701160.1">
    <property type="nucleotide sequence ID" value="NZ_CP013126.1"/>
</dbReference>
<feature type="site" description="Stabilizes the basic form of H active site to accept a proton" evidence="8">
    <location>
        <position position="105"/>
    </location>
</feature>
<dbReference type="EMBL" id="CP015970">
    <property type="protein sequence ID" value="AOZ48009.1"/>
    <property type="molecule type" value="Genomic_DNA"/>
</dbReference>
<evidence type="ECO:0000256" key="3">
    <source>
        <dbReference type="ARBA" id="ARBA00022801"/>
    </source>
</evidence>
<dbReference type="KEGG" id="aaci:ASQ49_16235"/>
<dbReference type="GO" id="GO:0006515">
    <property type="term" value="P:protein quality control for misfolded or incompletely synthesized proteins"/>
    <property type="evidence" value="ECO:0007669"/>
    <property type="project" value="UniProtKB-UniRule"/>
</dbReference>
<dbReference type="InterPro" id="IPR001328">
    <property type="entry name" value="Pept_tRNA_hydro"/>
</dbReference>
<reference evidence="9 11" key="2">
    <citation type="submission" date="2016-02" db="EMBL/GenBank/DDBJ databases">
        <title>Complete Genome Sequence of Propionibacterium acidipropionici ATCC 55737.</title>
        <authorList>
            <person name="Luna Flores C.H."/>
            <person name="Nielsen L.K."/>
            <person name="Marcellin E."/>
        </authorList>
    </citation>
    <scope>NUCLEOTIDE SEQUENCE [LARGE SCALE GENOMIC DNA]</scope>
    <source>
        <strain evidence="9 11">ATCC 55737</strain>
    </source>
</reference>
<comment type="subcellular location">
    <subcellularLocation>
        <location evidence="8">Cytoplasm</location>
    </subcellularLocation>
</comment>
<evidence type="ECO:0000256" key="8">
    <source>
        <dbReference type="HAMAP-Rule" id="MF_00083"/>
    </source>
</evidence>
<dbReference type="GO" id="GO:0072344">
    <property type="term" value="P:rescue of stalled ribosome"/>
    <property type="evidence" value="ECO:0007669"/>
    <property type="project" value="UniProtKB-UniRule"/>
</dbReference>
<accession>A0A142KKC9</accession>
<evidence type="ECO:0000256" key="2">
    <source>
        <dbReference type="ARBA" id="ARBA00022555"/>
    </source>
</evidence>
<evidence type="ECO:0000256" key="4">
    <source>
        <dbReference type="ARBA" id="ARBA00022884"/>
    </source>
</evidence>
<dbReference type="GO" id="GO:0000049">
    <property type="term" value="F:tRNA binding"/>
    <property type="evidence" value="ECO:0007669"/>
    <property type="project" value="UniProtKB-UniRule"/>
</dbReference>
<dbReference type="Gene3D" id="3.40.50.1470">
    <property type="entry name" value="Peptidyl-tRNA hydrolase"/>
    <property type="match status" value="1"/>
</dbReference>
<dbReference type="GeneID" id="88086550"/>
<comment type="function">
    <text evidence="8">Hydrolyzes ribosome-free peptidyl-tRNAs (with 1 or more amino acids incorporated), which drop off the ribosome during protein synthesis, or as a result of ribosome stalling.</text>
</comment>
<feature type="site" description="Discriminates between blocked and unblocked aminoacyl-tRNA" evidence="8">
    <location>
        <position position="12"/>
    </location>
</feature>
<evidence type="ECO:0000256" key="1">
    <source>
        <dbReference type="ARBA" id="ARBA00013260"/>
    </source>
</evidence>
<dbReference type="GO" id="GO:0005737">
    <property type="term" value="C:cytoplasm"/>
    <property type="evidence" value="ECO:0007669"/>
    <property type="project" value="UniProtKB-SubCell"/>
</dbReference>
<gene>
    <name evidence="8" type="primary">pth</name>
    <name evidence="10" type="ORF">A8L58_16495</name>
    <name evidence="9" type="ORF">AXH35_15045</name>
</gene>
<dbReference type="GO" id="GO:0004045">
    <property type="term" value="F:peptidyl-tRNA hydrolase activity"/>
    <property type="evidence" value="ECO:0007669"/>
    <property type="project" value="UniProtKB-UniRule"/>
</dbReference>
<evidence type="ECO:0000313" key="9">
    <source>
        <dbReference type="EMBL" id="AMS06567.1"/>
    </source>
</evidence>
<dbReference type="EMBL" id="CP014352">
    <property type="protein sequence ID" value="AMS06567.1"/>
    <property type="molecule type" value="Genomic_DNA"/>
</dbReference>
<feature type="binding site" evidence="8">
    <location>
        <position position="17"/>
    </location>
    <ligand>
        <name>tRNA</name>
        <dbReference type="ChEBI" id="CHEBI:17843"/>
    </ligand>
</feature>
<dbReference type="Proteomes" id="UP000075221">
    <property type="component" value="Chromosome"/>
</dbReference>
<reference evidence="10 12" key="1">
    <citation type="journal article" date="2016" name="Plant Dis.">
        <title>Improved production of propionic acid using genome shuffling.</title>
        <authorList>
            <person name="Luna-Flores C.H."/>
            <person name="Palfreyman R.W."/>
            <person name="Kromer J.O."/>
            <person name="Nielsen L.K."/>
            <person name="Marcellin E."/>
        </authorList>
    </citation>
    <scope>NUCLEOTIDE SEQUENCE [LARGE SCALE GENOMIC DNA]</scope>
    <source>
        <strain evidence="10 12">F3E8</strain>
    </source>
</reference>
<sequence>MTQPWLVVGLGNPGPAYAATRHNVGAMVVAELCRRAGETLSSARGLRAETARTRISDAGLGMPAAQAVPVVLMRSRTYMNDSGVAVRKVADFDRIPVGRIIVVHDEIDLDLGRIRIKAGGGDNGHNGLRSMRSHLRSGDFLRVRVGVGRPPGRQDPADYVLKKFAAGERAEADLQVSLAADAVECLMTQGLGAAQNRFNS</sequence>
<name>A0A142KKC9_9ACTN</name>
<evidence type="ECO:0000313" key="11">
    <source>
        <dbReference type="Proteomes" id="UP000075221"/>
    </source>
</evidence>